<feature type="non-terminal residue" evidence="9">
    <location>
        <position position="121"/>
    </location>
</feature>
<dbReference type="GeneID" id="18927109"/>
<evidence type="ECO:0000256" key="3">
    <source>
        <dbReference type="ARBA" id="ARBA00022603"/>
    </source>
</evidence>
<dbReference type="OrthoDB" id="2506442at2759"/>
<dbReference type="GO" id="GO:0008168">
    <property type="term" value="F:methyltransferase activity"/>
    <property type="evidence" value="ECO:0007669"/>
    <property type="project" value="UniProtKB-KW"/>
</dbReference>
<evidence type="ECO:0000256" key="5">
    <source>
        <dbReference type="ARBA" id="ARBA00022691"/>
    </source>
</evidence>
<dbReference type="GO" id="GO:0046872">
    <property type="term" value="F:metal ion binding"/>
    <property type="evidence" value="ECO:0007669"/>
    <property type="project" value="UniProtKB-KW"/>
</dbReference>
<comment type="subcellular location">
    <subcellularLocation>
        <location evidence="1">Chromosome</location>
    </subcellularLocation>
</comment>
<feature type="non-terminal residue" evidence="9">
    <location>
        <position position="1"/>
    </location>
</feature>
<gene>
    <name evidence="9" type="ORF">MELLADRAFT_30512</name>
</gene>
<feature type="domain" description="SET" evidence="8">
    <location>
        <begin position="1"/>
        <end position="121"/>
    </location>
</feature>
<keyword evidence="4" id="KW-0808">Transferase</keyword>
<sequence>QGLGLYTRQDIPKGCFVCIYAGEVIDQDEARRRWEQRAKRSEGNYTLVIREASGSTVWKTIVDPTYRGNVGIKHSSSLDHACPPLTSLIILPVRPAGHMKPQPALFAGRDIVRGEELSFDY</sequence>
<evidence type="ECO:0000256" key="4">
    <source>
        <dbReference type="ARBA" id="ARBA00022679"/>
    </source>
</evidence>
<dbReference type="InterPro" id="IPR050973">
    <property type="entry name" value="H3K9_Histone-Lys_N-MTase"/>
</dbReference>
<dbReference type="AlphaFoldDB" id="F4S7Y3"/>
<dbReference type="VEuPathDB" id="FungiDB:MELLADRAFT_30512"/>
<reference evidence="10" key="1">
    <citation type="journal article" date="2011" name="Proc. Natl. Acad. Sci. U.S.A.">
        <title>Obligate biotrophy features unraveled by the genomic analysis of rust fungi.</title>
        <authorList>
            <person name="Duplessis S."/>
            <person name="Cuomo C.A."/>
            <person name="Lin Y.-C."/>
            <person name="Aerts A."/>
            <person name="Tisserant E."/>
            <person name="Veneault-Fourrey C."/>
            <person name="Joly D.L."/>
            <person name="Hacquard S."/>
            <person name="Amselem J."/>
            <person name="Cantarel B.L."/>
            <person name="Chiu R."/>
            <person name="Coutinho P.M."/>
            <person name="Feau N."/>
            <person name="Field M."/>
            <person name="Frey P."/>
            <person name="Gelhaye E."/>
            <person name="Goldberg J."/>
            <person name="Grabherr M.G."/>
            <person name="Kodira C.D."/>
            <person name="Kohler A."/>
            <person name="Kuees U."/>
            <person name="Lindquist E.A."/>
            <person name="Lucas S.M."/>
            <person name="Mago R."/>
            <person name="Mauceli E."/>
            <person name="Morin E."/>
            <person name="Murat C."/>
            <person name="Pangilinan J.L."/>
            <person name="Park R."/>
            <person name="Pearson M."/>
            <person name="Quesneville H."/>
            <person name="Rouhier N."/>
            <person name="Sakthikumar S."/>
            <person name="Salamov A.A."/>
            <person name="Schmutz J."/>
            <person name="Selles B."/>
            <person name="Shapiro H."/>
            <person name="Tanguay P."/>
            <person name="Tuskan G.A."/>
            <person name="Henrissat B."/>
            <person name="Van de Peer Y."/>
            <person name="Rouze P."/>
            <person name="Ellis J.G."/>
            <person name="Dodds P.N."/>
            <person name="Schein J.E."/>
            <person name="Zhong S."/>
            <person name="Hamelin R.C."/>
            <person name="Grigoriev I.V."/>
            <person name="Szabo L.J."/>
            <person name="Martin F."/>
        </authorList>
    </citation>
    <scope>NUCLEOTIDE SEQUENCE [LARGE SCALE GENOMIC DNA]</scope>
    <source>
        <strain evidence="10">98AG31 / pathotype 3-4-7</strain>
    </source>
</reference>
<dbReference type="Pfam" id="PF00856">
    <property type="entry name" value="SET"/>
    <property type="match status" value="1"/>
</dbReference>
<keyword evidence="3" id="KW-0489">Methyltransferase</keyword>
<dbReference type="GO" id="GO:0005694">
    <property type="term" value="C:chromosome"/>
    <property type="evidence" value="ECO:0007669"/>
    <property type="project" value="UniProtKB-SubCell"/>
</dbReference>
<evidence type="ECO:0000256" key="7">
    <source>
        <dbReference type="ARBA" id="ARBA00022833"/>
    </source>
</evidence>
<dbReference type="InterPro" id="IPR046341">
    <property type="entry name" value="SET_dom_sf"/>
</dbReference>
<dbReference type="Gene3D" id="2.170.270.10">
    <property type="entry name" value="SET domain"/>
    <property type="match status" value="1"/>
</dbReference>
<evidence type="ECO:0000259" key="8">
    <source>
        <dbReference type="PROSITE" id="PS50280"/>
    </source>
</evidence>
<dbReference type="RefSeq" id="XP_007417478.1">
    <property type="nucleotide sequence ID" value="XM_007417416.1"/>
</dbReference>
<dbReference type="KEGG" id="mlr:MELLADRAFT_30512"/>
<name>F4S7Y3_MELLP</name>
<accession>F4S7Y3</accession>
<keyword evidence="6" id="KW-0479">Metal-binding</keyword>
<dbReference type="eggNOG" id="KOG1082">
    <property type="taxonomic scope" value="Eukaryota"/>
</dbReference>
<keyword evidence="10" id="KW-1185">Reference proteome</keyword>
<dbReference type="InterPro" id="IPR001214">
    <property type="entry name" value="SET_dom"/>
</dbReference>
<dbReference type="InParanoid" id="F4S7Y3"/>
<dbReference type="HOGENOM" id="CLU_020840_3_5_1"/>
<dbReference type="PANTHER" id="PTHR46223">
    <property type="entry name" value="HISTONE-LYSINE N-METHYLTRANSFERASE SUV39H"/>
    <property type="match status" value="1"/>
</dbReference>
<dbReference type="PROSITE" id="PS50280">
    <property type="entry name" value="SET"/>
    <property type="match status" value="1"/>
</dbReference>
<organism evidence="10">
    <name type="scientific">Melampsora larici-populina (strain 98AG31 / pathotype 3-4-7)</name>
    <name type="common">Poplar leaf rust fungus</name>
    <dbReference type="NCBI Taxonomy" id="747676"/>
    <lineage>
        <taxon>Eukaryota</taxon>
        <taxon>Fungi</taxon>
        <taxon>Dikarya</taxon>
        <taxon>Basidiomycota</taxon>
        <taxon>Pucciniomycotina</taxon>
        <taxon>Pucciniomycetes</taxon>
        <taxon>Pucciniales</taxon>
        <taxon>Melampsoraceae</taxon>
        <taxon>Melampsora</taxon>
    </lineage>
</organism>
<dbReference type="STRING" id="747676.F4S7Y3"/>
<keyword evidence="2" id="KW-0158">Chromosome</keyword>
<dbReference type="GO" id="GO:0032259">
    <property type="term" value="P:methylation"/>
    <property type="evidence" value="ECO:0007669"/>
    <property type="project" value="UniProtKB-KW"/>
</dbReference>
<dbReference type="Proteomes" id="UP000001072">
    <property type="component" value="Unassembled WGS sequence"/>
</dbReference>
<evidence type="ECO:0000256" key="1">
    <source>
        <dbReference type="ARBA" id="ARBA00004286"/>
    </source>
</evidence>
<evidence type="ECO:0000313" key="9">
    <source>
        <dbReference type="EMBL" id="EGF99188.1"/>
    </source>
</evidence>
<dbReference type="EMBL" id="GL883162">
    <property type="protein sequence ID" value="EGF99188.1"/>
    <property type="molecule type" value="Genomic_DNA"/>
</dbReference>
<protein>
    <recommendedName>
        <fullName evidence="8">SET domain-containing protein</fullName>
    </recommendedName>
</protein>
<keyword evidence="7" id="KW-0862">Zinc</keyword>
<keyword evidence="5" id="KW-0949">S-adenosyl-L-methionine</keyword>
<evidence type="ECO:0000256" key="2">
    <source>
        <dbReference type="ARBA" id="ARBA00022454"/>
    </source>
</evidence>
<proteinExistence type="predicted"/>
<dbReference type="PANTHER" id="PTHR46223:SF3">
    <property type="entry name" value="HISTONE-LYSINE N-METHYLTRANSFERASE SET-23"/>
    <property type="match status" value="1"/>
</dbReference>
<evidence type="ECO:0000313" key="10">
    <source>
        <dbReference type="Proteomes" id="UP000001072"/>
    </source>
</evidence>
<dbReference type="SUPFAM" id="SSF82199">
    <property type="entry name" value="SET domain"/>
    <property type="match status" value="1"/>
</dbReference>
<evidence type="ECO:0000256" key="6">
    <source>
        <dbReference type="ARBA" id="ARBA00022723"/>
    </source>
</evidence>